<dbReference type="Gene3D" id="3.40.50.720">
    <property type="entry name" value="NAD(P)-binding Rossmann-like Domain"/>
    <property type="match status" value="1"/>
</dbReference>
<dbReference type="Proteomes" id="UP000241462">
    <property type="component" value="Unassembled WGS sequence"/>
</dbReference>
<evidence type="ECO:0000313" key="5">
    <source>
        <dbReference type="EMBL" id="PSR81357.1"/>
    </source>
</evidence>
<dbReference type="InterPro" id="IPR045010">
    <property type="entry name" value="MDR_fam"/>
</dbReference>
<dbReference type="InParanoid" id="A0A2T3A1W2"/>
<dbReference type="InterPro" id="IPR041694">
    <property type="entry name" value="ADH_N_2"/>
</dbReference>
<dbReference type="Pfam" id="PF00107">
    <property type="entry name" value="ADH_zinc_N"/>
    <property type="match status" value="1"/>
</dbReference>
<dbReference type="InterPro" id="IPR011032">
    <property type="entry name" value="GroES-like_sf"/>
</dbReference>
<accession>A0A2T3A1W2</accession>
<sequence length="358" mass="38247">MATKSLSIVLAERPKGPVIPGQTFHQKYTPIPSDADLKDGQILIETLYLSLDPAMRGWLDDVRSYVPPVPIGGVMRGSVIGRVLASKASGRAAVGDYVVASTGWQEIAVAGPKDFETIGEIMGSGNGSGLGKGVKLTDLQGVLGLTGLTAYFGMETIAKVQPGETVVVSGAAGATGSVAGQMAKLAGAKVVGIAGSEEKCRWLEKELGFDVCLNYKDAEFRKKFKEATPRYVDVFWDNVGGDILDMALARAAKNARFVMCGAISQYNSTDPKGPRQIAKVITQRVRMEGFIVFDHLQEYPAARKRLGQWLAEGKIKRQETIVKGGLKVAEKTLSELFKGGNTGKLLVEVKAPEATSKL</sequence>
<evidence type="ECO:0000259" key="4">
    <source>
        <dbReference type="SMART" id="SM00829"/>
    </source>
</evidence>
<feature type="domain" description="Enoyl reductase (ER)" evidence="4">
    <location>
        <begin position="21"/>
        <end position="347"/>
    </location>
</feature>
<gene>
    <name evidence="5" type="ORF">BD289DRAFT_393584</name>
</gene>
<dbReference type="PANTHER" id="PTHR43205:SF42">
    <property type="entry name" value="ALCOHOL DEHYDROGENASE, ZINC-CONTAINING (AFU_ORTHOLOGUE AFUA_7G04530)"/>
    <property type="match status" value="1"/>
</dbReference>
<name>A0A2T3A1W2_9PEZI</name>
<dbReference type="InterPro" id="IPR036291">
    <property type="entry name" value="NAD(P)-bd_dom_sf"/>
</dbReference>
<dbReference type="InterPro" id="IPR020843">
    <property type="entry name" value="ER"/>
</dbReference>
<dbReference type="AlphaFoldDB" id="A0A2T3A1W2"/>
<keyword evidence="6" id="KW-1185">Reference proteome</keyword>
<dbReference type="Pfam" id="PF16884">
    <property type="entry name" value="ADH_N_2"/>
    <property type="match status" value="1"/>
</dbReference>
<dbReference type="SUPFAM" id="SSF51735">
    <property type="entry name" value="NAD(P)-binding Rossmann-fold domains"/>
    <property type="match status" value="1"/>
</dbReference>
<protein>
    <recommendedName>
        <fullName evidence="2">Dehydrogenase FUB6</fullName>
    </recommendedName>
    <alternativeName>
        <fullName evidence="3">Fusaric acid biosynthesis protein 6</fullName>
    </alternativeName>
</protein>
<reference evidence="5 6" key="1">
    <citation type="journal article" date="2018" name="Mycol. Prog.">
        <title>Coniella lustricola, a new species from submerged detritus.</title>
        <authorList>
            <person name="Raudabaugh D.B."/>
            <person name="Iturriaga T."/>
            <person name="Carver A."/>
            <person name="Mondo S."/>
            <person name="Pangilinan J."/>
            <person name="Lipzen A."/>
            <person name="He G."/>
            <person name="Amirebrahimi M."/>
            <person name="Grigoriev I.V."/>
            <person name="Miller A.N."/>
        </authorList>
    </citation>
    <scope>NUCLEOTIDE SEQUENCE [LARGE SCALE GENOMIC DNA]</scope>
    <source>
        <strain evidence="5 6">B22-T-1</strain>
    </source>
</reference>
<keyword evidence="1" id="KW-0560">Oxidoreductase</keyword>
<dbReference type="InterPro" id="IPR013149">
    <property type="entry name" value="ADH-like_C"/>
</dbReference>
<dbReference type="FunCoup" id="A0A2T3A1W2">
    <property type="interactions" value="365"/>
</dbReference>
<dbReference type="CDD" id="cd05288">
    <property type="entry name" value="PGDH"/>
    <property type="match status" value="1"/>
</dbReference>
<dbReference type="Gene3D" id="3.90.180.10">
    <property type="entry name" value="Medium-chain alcohol dehydrogenases, catalytic domain"/>
    <property type="match status" value="1"/>
</dbReference>
<proteinExistence type="predicted"/>
<evidence type="ECO:0000256" key="1">
    <source>
        <dbReference type="ARBA" id="ARBA00023002"/>
    </source>
</evidence>
<dbReference type="OrthoDB" id="809632at2759"/>
<dbReference type="PANTHER" id="PTHR43205">
    <property type="entry name" value="PROSTAGLANDIN REDUCTASE"/>
    <property type="match status" value="1"/>
</dbReference>
<dbReference type="FunFam" id="3.40.50.720:FF:000121">
    <property type="entry name" value="Prostaglandin reductase 2"/>
    <property type="match status" value="1"/>
</dbReference>
<dbReference type="EMBL" id="KZ678505">
    <property type="protein sequence ID" value="PSR81357.1"/>
    <property type="molecule type" value="Genomic_DNA"/>
</dbReference>
<organism evidence="5 6">
    <name type="scientific">Coniella lustricola</name>
    <dbReference type="NCBI Taxonomy" id="2025994"/>
    <lineage>
        <taxon>Eukaryota</taxon>
        <taxon>Fungi</taxon>
        <taxon>Dikarya</taxon>
        <taxon>Ascomycota</taxon>
        <taxon>Pezizomycotina</taxon>
        <taxon>Sordariomycetes</taxon>
        <taxon>Sordariomycetidae</taxon>
        <taxon>Diaporthales</taxon>
        <taxon>Schizoparmaceae</taxon>
        <taxon>Coniella</taxon>
    </lineage>
</organism>
<evidence type="ECO:0000313" key="6">
    <source>
        <dbReference type="Proteomes" id="UP000241462"/>
    </source>
</evidence>
<dbReference type="SUPFAM" id="SSF50129">
    <property type="entry name" value="GroES-like"/>
    <property type="match status" value="1"/>
</dbReference>
<evidence type="ECO:0000256" key="3">
    <source>
        <dbReference type="ARBA" id="ARBA00083301"/>
    </source>
</evidence>
<evidence type="ECO:0000256" key="2">
    <source>
        <dbReference type="ARBA" id="ARBA00069006"/>
    </source>
</evidence>
<dbReference type="GO" id="GO:0016628">
    <property type="term" value="F:oxidoreductase activity, acting on the CH-CH group of donors, NAD or NADP as acceptor"/>
    <property type="evidence" value="ECO:0007669"/>
    <property type="project" value="InterPro"/>
</dbReference>
<dbReference type="SMART" id="SM00829">
    <property type="entry name" value="PKS_ER"/>
    <property type="match status" value="1"/>
</dbReference>